<proteinExistence type="predicted"/>
<feature type="region of interest" description="Disordered" evidence="1">
    <location>
        <begin position="1"/>
        <end position="38"/>
    </location>
</feature>
<comment type="caution">
    <text evidence="2">The sequence shown here is derived from an EMBL/GenBank/DDBJ whole genome shotgun (WGS) entry which is preliminary data.</text>
</comment>
<organism evidence="2 3">
    <name type="scientific">Noviluteimonas lactosilytica</name>
    <dbReference type="NCBI Taxonomy" id="2888523"/>
    <lineage>
        <taxon>Bacteria</taxon>
        <taxon>Pseudomonadati</taxon>
        <taxon>Pseudomonadota</taxon>
        <taxon>Gammaproteobacteria</taxon>
        <taxon>Lysobacterales</taxon>
        <taxon>Lysobacteraceae</taxon>
        <taxon>Noviluteimonas</taxon>
    </lineage>
</organism>
<dbReference type="EMBL" id="JAJGAK010000002">
    <property type="protein sequence ID" value="MCC8363615.1"/>
    <property type="molecule type" value="Genomic_DNA"/>
</dbReference>
<evidence type="ECO:0000313" key="2">
    <source>
        <dbReference type="EMBL" id="MCC8363615.1"/>
    </source>
</evidence>
<sequence length="363" mass="41581">MAKTPGSPLPETKRRRKRRKNPFVPTRTKAKSPQQRWEAHMRAAALSKANAIEDQDERRKAQQVFERTYLSKAIQQKEPKLQPMVWVEYGYIGSLDRTILFAQEFIAAYRRAYAHIDPKVARRKQPIKANLAQNSSDVICSLYKARQEADRRGMPYGLFLDILMQGKVVNDKHKQPPMPNQMLSDGHSIARLKHRPTRDEISSRLFLRHWDRRFFAARTEDDPVQAAAMRELYADVLRADDSGGRLARYLSIHGLIDEARARAMFEGDLADAAIKRATKTRGPKEVYAPADYKPACFGHRIIAKDTPCLDCPFTRPCKAFRASVTGTLISTTGSGDPFEARRRVQARDRKRKQRAKARKEPEP</sequence>
<name>A0ABS8JJA9_9GAMM</name>
<dbReference type="Proteomes" id="UP001165293">
    <property type="component" value="Unassembled WGS sequence"/>
</dbReference>
<feature type="compositionally biased region" description="Basic and acidic residues" evidence="1">
    <location>
        <begin position="338"/>
        <end position="347"/>
    </location>
</feature>
<evidence type="ECO:0000313" key="3">
    <source>
        <dbReference type="Proteomes" id="UP001165293"/>
    </source>
</evidence>
<reference evidence="2" key="1">
    <citation type="submission" date="2021-10" db="EMBL/GenBank/DDBJ databases">
        <authorList>
            <person name="Lyu M."/>
            <person name="Wang X."/>
            <person name="Meng X."/>
            <person name="Xu K."/>
        </authorList>
    </citation>
    <scope>NUCLEOTIDE SEQUENCE</scope>
    <source>
        <strain evidence="2">A6</strain>
    </source>
</reference>
<protein>
    <submittedName>
        <fullName evidence="2">Uncharacterized protein</fullName>
    </submittedName>
</protein>
<dbReference type="RefSeq" id="WP_230527246.1">
    <property type="nucleotide sequence ID" value="NZ_JAJGAK010000002.1"/>
</dbReference>
<feature type="region of interest" description="Disordered" evidence="1">
    <location>
        <begin position="332"/>
        <end position="363"/>
    </location>
</feature>
<feature type="compositionally biased region" description="Basic residues" evidence="1">
    <location>
        <begin position="348"/>
        <end position="357"/>
    </location>
</feature>
<accession>A0ABS8JJA9</accession>
<keyword evidence="3" id="KW-1185">Reference proteome</keyword>
<evidence type="ECO:0000256" key="1">
    <source>
        <dbReference type="SAM" id="MobiDB-lite"/>
    </source>
</evidence>
<gene>
    <name evidence="2" type="ORF">LK996_11100</name>
</gene>